<dbReference type="Gene3D" id="3.40.50.2300">
    <property type="match status" value="1"/>
</dbReference>
<dbReference type="InterPro" id="IPR011006">
    <property type="entry name" value="CheY-like_superfamily"/>
</dbReference>
<comment type="caution">
    <text evidence="6">The sequence shown here is derived from an EMBL/GenBank/DDBJ whole genome shotgun (WGS) entry which is preliminary data.</text>
</comment>
<feature type="modified residue" description="4-aspartylphosphate" evidence="3">
    <location>
        <position position="59"/>
    </location>
</feature>
<keyword evidence="7" id="KW-1185">Reference proteome</keyword>
<dbReference type="EMBL" id="BSOH01000027">
    <property type="protein sequence ID" value="GLR19563.1"/>
    <property type="molecule type" value="Genomic_DNA"/>
</dbReference>
<evidence type="ECO:0000313" key="7">
    <source>
        <dbReference type="Proteomes" id="UP001156666"/>
    </source>
</evidence>
<feature type="domain" description="Response regulatory" evidence="5">
    <location>
        <begin position="3"/>
        <end position="124"/>
    </location>
</feature>
<evidence type="ECO:0000259" key="5">
    <source>
        <dbReference type="PROSITE" id="PS50110"/>
    </source>
</evidence>
<evidence type="ECO:0000259" key="4">
    <source>
        <dbReference type="PROSITE" id="PS50043"/>
    </source>
</evidence>
<dbReference type="SMART" id="SM00421">
    <property type="entry name" value="HTH_LUXR"/>
    <property type="match status" value="1"/>
</dbReference>
<dbReference type="CDD" id="cd06170">
    <property type="entry name" value="LuxR_C_like"/>
    <property type="match status" value="1"/>
</dbReference>
<dbReference type="GO" id="GO:0003677">
    <property type="term" value="F:DNA binding"/>
    <property type="evidence" value="ECO:0007669"/>
    <property type="project" value="UniProtKB-KW"/>
</dbReference>
<dbReference type="PROSITE" id="PS50043">
    <property type="entry name" value="HTH_LUXR_2"/>
    <property type="match status" value="1"/>
</dbReference>
<evidence type="ECO:0000256" key="1">
    <source>
        <dbReference type="ARBA" id="ARBA00022553"/>
    </source>
</evidence>
<dbReference type="CDD" id="cd17535">
    <property type="entry name" value="REC_NarL-like"/>
    <property type="match status" value="1"/>
</dbReference>
<dbReference type="Pfam" id="PF00196">
    <property type="entry name" value="GerE"/>
    <property type="match status" value="1"/>
</dbReference>
<dbReference type="InterPro" id="IPR058245">
    <property type="entry name" value="NreC/VraR/RcsB-like_REC"/>
</dbReference>
<evidence type="ECO:0000256" key="2">
    <source>
        <dbReference type="ARBA" id="ARBA00023125"/>
    </source>
</evidence>
<reference evidence="6" key="2">
    <citation type="submission" date="2023-01" db="EMBL/GenBank/DDBJ databases">
        <title>Draft genome sequence of Portibacter lacus strain NBRC 108769.</title>
        <authorList>
            <person name="Sun Q."/>
            <person name="Mori K."/>
        </authorList>
    </citation>
    <scope>NUCLEOTIDE SEQUENCE</scope>
    <source>
        <strain evidence="6">NBRC 108769</strain>
    </source>
</reference>
<dbReference type="GO" id="GO:0000160">
    <property type="term" value="P:phosphorelay signal transduction system"/>
    <property type="evidence" value="ECO:0007669"/>
    <property type="project" value="InterPro"/>
</dbReference>
<dbReference type="InterPro" id="IPR039420">
    <property type="entry name" value="WalR-like"/>
</dbReference>
<dbReference type="PANTHER" id="PTHR43214:SF43">
    <property type="entry name" value="TWO-COMPONENT RESPONSE REGULATOR"/>
    <property type="match status" value="1"/>
</dbReference>
<dbReference type="PANTHER" id="PTHR43214">
    <property type="entry name" value="TWO-COMPONENT RESPONSE REGULATOR"/>
    <property type="match status" value="1"/>
</dbReference>
<reference evidence="6" key="1">
    <citation type="journal article" date="2014" name="Int. J. Syst. Evol. Microbiol.">
        <title>Complete genome sequence of Corynebacterium casei LMG S-19264T (=DSM 44701T), isolated from a smear-ripened cheese.</title>
        <authorList>
            <consortium name="US DOE Joint Genome Institute (JGI-PGF)"/>
            <person name="Walter F."/>
            <person name="Albersmeier A."/>
            <person name="Kalinowski J."/>
            <person name="Ruckert C."/>
        </authorList>
    </citation>
    <scope>NUCLEOTIDE SEQUENCE</scope>
    <source>
        <strain evidence="6">NBRC 108769</strain>
    </source>
</reference>
<dbReference type="InterPro" id="IPR000792">
    <property type="entry name" value="Tscrpt_reg_LuxR_C"/>
</dbReference>
<feature type="domain" description="HTH luxR-type" evidence="4">
    <location>
        <begin position="148"/>
        <end position="213"/>
    </location>
</feature>
<organism evidence="6 7">
    <name type="scientific">Portibacter lacus</name>
    <dbReference type="NCBI Taxonomy" id="1099794"/>
    <lineage>
        <taxon>Bacteria</taxon>
        <taxon>Pseudomonadati</taxon>
        <taxon>Bacteroidota</taxon>
        <taxon>Saprospiria</taxon>
        <taxon>Saprospirales</taxon>
        <taxon>Haliscomenobacteraceae</taxon>
        <taxon>Portibacter</taxon>
    </lineage>
</organism>
<evidence type="ECO:0000313" key="6">
    <source>
        <dbReference type="EMBL" id="GLR19563.1"/>
    </source>
</evidence>
<dbReference type="AlphaFoldDB" id="A0AA37SXG7"/>
<evidence type="ECO:0000256" key="3">
    <source>
        <dbReference type="PROSITE-ProRule" id="PRU00169"/>
    </source>
</evidence>
<gene>
    <name evidence="6" type="primary">citB_1</name>
    <name evidence="6" type="ORF">GCM10007940_41790</name>
</gene>
<dbReference type="PROSITE" id="PS50110">
    <property type="entry name" value="RESPONSE_REGULATORY"/>
    <property type="match status" value="1"/>
</dbReference>
<keyword evidence="2 6" id="KW-0238">DNA-binding</keyword>
<dbReference type="PRINTS" id="PR00038">
    <property type="entry name" value="HTHLUXR"/>
</dbReference>
<dbReference type="GO" id="GO:0006355">
    <property type="term" value="P:regulation of DNA-templated transcription"/>
    <property type="evidence" value="ECO:0007669"/>
    <property type="project" value="InterPro"/>
</dbReference>
<accession>A0AA37SXG7</accession>
<dbReference type="RefSeq" id="WP_235291743.1">
    <property type="nucleotide sequence ID" value="NZ_BSOH01000027.1"/>
</dbReference>
<sequence>MINVSIIEDDKVILTNLVRYLSRQDDIKVGVIADSIENFFNKIKSPGIKFSNEGILLLDIGLPGISGLEAIPLLLRENPNLNIIMLTTFEEEKIILKAMCSGAVAYISKRTPLKKIVEAILIVNDGGSYMSPMIARDIFNYMVKSNAPKKKSSFLTGRQLEILKMIVEGKSYRNIAAELFISPETVRSHIKNIYKSLHVNNKAEAIGKYLNGEV</sequence>
<dbReference type="SMART" id="SM00448">
    <property type="entry name" value="REC"/>
    <property type="match status" value="1"/>
</dbReference>
<dbReference type="SUPFAM" id="SSF46894">
    <property type="entry name" value="C-terminal effector domain of the bipartite response regulators"/>
    <property type="match status" value="1"/>
</dbReference>
<keyword evidence="1 3" id="KW-0597">Phosphoprotein</keyword>
<dbReference type="SUPFAM" id="SSF52172">
    <property type="entry name" value="CheY-like"/>
    <property type="match status" value="1"/>
</dbReference>
<dbReference type="InterPro" id="IPR016032">
    <property type="entry name" value="Sig_transdc_resp-reg_C-effctor"/>
</dbReference>
<name>A0AA37SXG7_9BACT</name>
<dbReference type="InterPro" id="IPR001789">
    <property type="entry name" value="Sig_transdc_resp-reg_receiver"/>
</dbReference>
<dbReference type="Pfam" id="PF00072">
    <property type="entry name" value="Response_reg"/>
    <property type="match status" value="1"/>
</dbReference>
<protein>
    <submittedName>
        <fullName evidence="6">DNA-binding response regulator</fullName>
    </submittedName>
</protein>
<dbReference type="Proteomes" id="UP001156666">
    <property type="component" value="Unassembled WGS sequence"/>
</dbReference>
<proteinExistence type="predicted"/>